<dbReference type="PANTHER" id="PTHR32063">
    <property type="match status" value="1"/>
</dbReference>
<keyword evidence="1" id="KW-0472">Membrane</keyword>
<dbReference type="Gene3D" id="1.20.1640.10">
    <property type="entry name" value="Multidrug efflux transporter AcrB transmembrane domain"/>
    <property type="match status" value="1"/>
</dbReference>
<gene>
    <name evidence="2" type="ORF">CGSHiR3021_11379</name>
</gene>
<dbReference type="SUPFAM" id="SSF82693">
    <property type="entry name" value="Multidrug efflux transporter AcrB pore domain, PN1, PN2, PC1 and PC2 subdomains"/>
    <property type="match status" value="1"/>
</dbReference>
<dbReference type="InterPro" id="IPR001036">
    <property type="entry name" value="Acrflvin-R"/>
</dbReference>
<reference evidence="2 3" key="1">
    <citation type="journal article" date="2007" name="Genome Biol.">
        <title>Characterization and modeling of the Haemophilus influenzae core and supragenomes based on the complete genomic sequences of Rd and 12 clinical nontypeable strains.</title>
        <authorList>
            <person name="Hogg J.S."/>
            <person name="Hu F.Z."/>
            <person name="Janto B."/>
            <person name="Boissy R."/>
            <person name="Hayes J."/>
            <person name="Keefe R."/>
            <person name="Post J.C."/>
            <person name="Ehrlich G.D."/>
        </authorList>
    </citation>
    <scope>NUCLEOTIDE SEQUENCE [LARGE SCALE GENOMIC DNA]</scope>
    <source>
        <strain evidence="2 3">22.4-21</strain>
    </source>
</reference>
<evidence type="ECO:0000313" key="3">
    <source>
        <dbReference type="Proteomes" id="UP000005596"/>
    </source>
</evidence>
<protein>
    <submittedName>
        <fullName evidence="2">Predicted cation/multidrug efflux pump</fullName>
    </submittedName>
</protein>
<dbReference type="AlphaFoldDB" id="A4NZZ0"/>
<organism evidence="2 3">
    <name type="scientific">Haemophilus influenzae 22.4-21</name>
    <dbReference type="NCBI Taxonomy" id="375063"/>
    <lineage>
        <taxon>Bacteria</taxon>
        <taxon>Pseudomonadati</taxon>
        <taxon>Pseudomonadota</taxon>
        <taxon>Gammaproteobacteria</taxon>
        <taxon>Pasteurellales</taxon>
        <taxon>Pasteurellaceae</taxon>
        <taxon>Haemophilus</taxon>
    </lineage>
</organism>
<dbReference type="Pfam" id="PF00873">
    <property type="entry name" value="ACR_tran"/>
    <property type="match status" value="1"/>
</dbReference>
<keyword evidence="1" id="KW-1133">Transmembrane helix</keyword>
<dbReference type="GO" id="GO:0005886">
    <property type="term" value="C:plasma membrane"/>
    <property type="evidence" value="ECO:0007669"/>
    <property type="project" value="TreeGrafter"/>
</dbReference>
<keyword evidence="1" id="KW-0812">Transmembrane</keyword>
<sequence length="123" mass="13597">MKFTDIFIRRPVLAVSISLLMIILGLQAISKLAVREYPKMTTTVITVSTAYPGADANLIQAFVTSKLEESIAQADNIDYMSSTSAPSSSTITIKNEIKYRSCRCVSRCVSQSECSKVSITKWY</sequence>
<dbReference type="Proteomes" id="UP000005596">
    <property type="component" value="Unassembled WGS sequence"/>
</dbReference>
<accession>A4NZZ0</accession>
<feature type="transmembrane region" description="Helical" evidence="1">
    <location>
        <begin position="12"/>
        <end position="30"/>
    </location>
</feature>
<dbReference type="GO" id="GO:0042910">
    <property type="term" value="F:xenobiotic transmembrane transporter activity"/>
    <property type="evidence" value="ECO:0007669"/>
    <property type="project" value="TreeGrafter"/>
</dbReference>
<name>A4NZZ0_HAEIF</name>
<dbReference type="PANTHER" id="PTHR32063:SF28">
    <property type="entry name" value="BLR2861 PROTEIN"/>
    <property type="match status" value="1"/>
</dbReference>
<evidence type="ECO:0000256" key="1">
    <source>
        <dbReference type="SAM" id="Phobius"/>
    </source>
</evidence>
<evidence type="ECO:0000313" key="2">
    <source>
        <dbReference type="EMBL" id="EDK13270.1"/>
    </source>
</evidence>
<dbReference type="PRINTS" id="PR00702">
    <property type="entry name" value="ACRIFLAVINRP"/>
</dbReference>
<dbReference type="EMBL" id="AAZJ01000011">
    <property type="protein sequence ID" value="EDK13270.1"/>
    <property type="molecule type" value="Genomic_DNA"/>
</dbReference>
<dbReference type="BioCyc" id="HINF375063:G119K-1802-MONOMER"/>
<dbReference type="Gene3D" id="3.30.70.1430">
    <property type="entry name" value="Multidrug efflux transporter AcrB pore domain"/>
    <property type="match status" value="1"/>
</dbReference>
<proteinExistence type="predicted"/>